<protein>
    <submittedName>
        <fullName evidence="2">Uncharacterized protein</fullName>
    </submittedName>
</protein>
<dbReference type="GeneID" id="19973175"/>
<feature type="compositionally biased region" description="Basic and acidic residues" evidence="1">
    <location>
        <begin position="14"/>
        <end position="27"/>
    </location>
</feature>
<evidence type="ECO:0000313" key="2">
    <source>
        <dbReference type="EMBL" id="ETN39610.1"/>
    </source>
</evidence>
<dbReference type="OrthoDB" id="5327538at2759"/>
<dbReference type="STRING" id="1220924.W2RTG5"/>
<reference evidence="2 3" key="1">
    <citation type="submission" date="2013-03" db="EMBL/GenBank/DDBJ databases">
        <title>The Genome Sequence of Phialophora europaea CBS 101466.</title>
        <authorList>
            <consortium name="The Broad Institute Genomics Platform"/>
            <person name="Cuomo C."/>
            <person name="de Hoog S."/>
            <person name="Gorbushina A."/>
            <person name="Walker B."/>
            <person name="Young S.K."/>
            <person name="Zeng Q."/>
            <person name="Gargeya S."/>
            <person name="Fitzgerald M."/>
            <person name="Haas B."/>
            <person name="Abouelleil A."/>
            <person name="Allen A.W."/>
            <person name="Alvarado L."/>
            <person name="Arachchi H.M."/>
            <person name="Berlin A.M."/>
            <person name="Chapman S.B."/>
            <person name="Gainer-Dewar J."/>
            <person name="Goldberg J."/>
            <person name="Griggs A."/>
            <person name="Gujja S."/>
            <person name="Hansen M."/>
            <person name="Howarth C."/>
            <person name="Imamovic A."/>
            <person name="Ireland A."/>
            <person name="Larimer J."/>
            <person name="McCowan C."/>
            <person name="Murphy C."/>
            <person name="Pearson M."/>
            <person name="Poon T.W."/>
            <person name="Priest M."/>
            <person name="Roberts A."/>
            <person name="Saif S."/>
            <person name="Shea T."/>
            <person name="Sisk P."/>
            <person name="Sykes S."/>
            <person name="Wortman J."/>
            <person name="Nusbaum C."/>
            <person name="Birren B."/>
        </authorList>
    </citation>
    <scope>NUCLEOTIDE SEQUENCE [LARGE SCALE GENOMIC DNA]</scope>
    <source>
        <strain evidence="2 3">CBS 101466</strain>
    </source>
</reference>
<proteinExistence type="predicted"/>
<dbReference type="GO" id="GO:0035556">
    <property type="term" value="P:intracellular signal transduction"/>
    <property type="evidence" value="ECO:0007669"/>
    <property type="project" value="TreeGrafter"/>
</dbReference>
<dbReference type="GO" id="GO:0072354">
    <property type="term" value="F:histone H3T3 kinase activity"/>
    <property type="evidence" value="ECO:0007669"/>
    <property type="project" value="TreeGrafter"/>
</dbReference>
<dbReference type="eggNOG" id="KOG2464">
    <property type="taxonomic scope" value="Eukaryota"/>
</dbReference>
<dbReference type="Gene3D" id="3.30.200.20">
    <property type="entry name" value="Phosphorylase Kinase, domain 1"/>
    <property type="match status" value="1"/>
</dbReference>
<dbReference type="RefSeq" id="XP_008718395.1">
    <property type="nucleotide sequence ID" value="XM_008720173.1"/>
</dbReference>
<dbReference type="GO" id="GO:0000278">
    <property type="term" value="P:mitotic cell cycle"/>
    <property type="evidence" value="ECO:0007669"/>
    <property type="project" value="TreeGrafter"/>
</dbReference>
<organism evidence="2 3">
    <name type="scientific">Cyphellophora europaea (strain CBS 101466)</name>
    <name type="common">Phialophora europaea</name>
    <dbReference type="NCBI Taxonomy" id="1220924"/>
    <lineage>
        <taxon>Eukaryota</taxon>
        <taxon>Fungi</taxon>
        <taxon>Dikarya</taxon>
        <taxon>Ascomycota</taxon>
        <taxon>Pezizomycotina</taxon>
        <taxon>Eurotiomycetes</taxon>
        <taxon>Chaetothyriomycetidae</taxon>
        <taxon>Chaetothyriales</taxon>
        <taxon>Cyphellophoraceae</taxon>
        <taxon>Cyphellophora</taxon>
    </lineage>
</organism>
<dbReference type="Gene3D" id="1.10.510.10">
    <property type="entry name" value="Transferase(Phosphotransferase) domain 1"/>
    <property type="match status" value="1"/>
</dbReference>
<dbReference type="HOGENOM" id="CLU_019103_2_1_1"/>
<accession>W2RTG5</accession>
<sequence length="536" mass="59610">MPLKAIENFAQPPRPRDKVYGRRRHVPLETRDTNLQLFGGSDAKEIEKAIATLTISHDNTKAVRENGRSPERERHEPEALCSAKPAVIHQGQAPEGKSSTQQTAVRKARGEARSKRVRSRRDPRLKTAVLSEVESIALRPVLAFPRVESTVLDFESFGTQLTKRYDILKLSEGSYSDCFVIKHPDQAAEVAVMKIIPLDCDSDRTSSVATHSQGFLREIKVLSALEPYHGFAQIFTSRFVKGRMPERFIQAARSWLEETTEDVDKTIDPGTKFSDDQMFGIIEMGFAGRDLELLTKPSAFQAFDAFWTTVILIGKAESDIEFEHRDLHMSNICFKPGKDGRDDVSDDFVQSIKTVPDSILGLSGLDISIIDYTHSRMKYSSSDEVLFNPEAPFSEAELVELARDTRLGDQTDTVIKADECMSRQARDSSGGAPKYSAFTPKTNVIWLSHVLNQLTLRARAGRNWSSIAGSSSCAKRMQAGMWESLVEVKKCIGSSDLDALPTSAEELLLLAIEKGWISKCDVDSFSARLNSGSQTP</sequence>
<dbReference type="AlphaFoldDB" id="W2RTG5"/>
<dbReference type="PANTHER" id="PTHR24419:SF18">
    <property type="entry name" value="SERINE_THREONINE-PROTEIN KINASE HASPIN"/>
    <property type="match status" value="1"/>
</dbReference>
<name>W2RTG5_CYPE1</name>
<feature type="region of interest" description="Disordered" evidence="1">
    <location>
        <begin position="88"/>
        <end position="123"/>
    </location>
</feature>
<dbReference type="InParanoid" id="W2RTG5"/>
<evidence type="ECO:0000313" key="3">
    <source>
        <dbReference type="Proteomes" id="UP000030752"/>
    </source>
</evidence>
<dbReference type="Proteomes" id="UP000030752">
    <property type="component" value="Unassembled WGS sequence"/>
</dbReference>
<dbReference type="GO" id="GO:0005634">
    <property type="term" value="C:nucleus"/>
    <property type="evidence" value="ECO:0007669"/>
    <property type="project" value="TreeGrafter"/>
</dbReference>
<dbReference type="PANTHER" id="PTHR24419">
    <property type="entry name" value="INTERLEUKIN-1 RECEPTOR-ASSOCIATED KINASE"/>
    <property type="match status" value="1"/>
</dbReference>
<evidence type="ECO:0000256" key="1">
    <source>
        <dbReference type="SAM" id="MobiDB-lite"/>
    </source>
</evidence>
<dbReference type="GO" id="GO:0005737">
    <property type="term" value="C:cytoplasm"/>
    <property type="evidence" value="ECO:0007669"/>
    <property type="project" value="TreeGrafter"/>
</dbReference>
<feature type="compositionally biased region" description="Basic and acidic residues" evidence="1">
    <location>
        <begin position="108"/>
        <end position="123"/>
    </location>
</feature>
<gene>
    <name evidence="2" type="ORF">HMPREF1541_05836</name>
</gene>
<dbReference type="Pfam" id="PF12330">
    <property type="entry name" value="Haspin_kinase"/>
    <property type="match status" value="1"/>
</dbReference>
<dbReference type="EMBL" id="KB822721">
    <property type="protein sequence ID" value="ETN39610.1"/>
    <property type="molecule type" value="Genomic_DNA"/>
</dbReference>
<feature type="region of interest" description="Disordered" evidence="1">
    <location>
        <begin position="1"/>
        <end position="27"/>
    </location>
</feature>
<dbReference type="VEuPathDB" id="FungiDB:HMPREF1541_05836"/>
<keyword evidence="3" id="KW-1185">Reference proteome</keyword>
<feature type="region of interest" description="Disordered" evidence="1">
    <location>
        <begin position="60"/>
        <end position="79"/>
    </location>
</feature>
<feature type="compositionally biased region" description="Basic and acidic residues" evidence="1">
    <location>
        <begin position="60"/>
        <end position="78"/>
    </location>
</feature>